<dbReference type="GO" id="GO:0016787">
    <property type="term" value="F:hydrolase activity"/>
    <property type="evidence" value="ECO:0007669"/>
    <property type="project" value="UniProtKB-KW"/>
</dbReference>
<dbReference type="SUPFAM" id="SSF55811">
    <property type="entry name" value="Nudix"/>
    <property type="match status" value="1"/>
</dbReference>
<dbReference type="InterPro" id="IPR020084">
    <property type="entry name" value="NUDIX_hydrolase_CS"/>
</dbReference>
<comment type="cofactor">
    <cofactor evidence="1">
        <name>Mg(2+)</name>
        <dbReference type="ChEBI" id="CHEBI:18420"/>
    </cofactor>
</comment>
<reference evidence="6" key="1">
    <citation type="submission" date="2017-09" db="EMBL/GenBank/DDBJ databases">
        <title>Complete Genome Sequence of ansamitocin-producing Bacterium Actinosynnema pretiosum X47.</title>
        <authorList>
            <person name="Cao G."/>
            <person name="Zong G."/>
            <person name="Zhong C."/>
            <person name="Fu J."/>
        </authorList>
    </citation>
    <scope>NUCLEOTIDE SEQUENCE [LARGE SCALE GENOMIC DNA]</scope>
    <source>
        <strain evidence="6">X47</strain>
    </source>
</reference>
<dbReference type="InterPro" id="IPR015797">
    <property type="entry name" value="NUDIX_hydrolase-like_dom_sf"/>
</dbReference>
<accession>A0A290ZFZ3</accession>
<comment type="similarity">
    <text evidence="2 4">Belongs to the Nudix hydrolase family.</text>
</comment>
<name>A0A290ZFZ3_9PSEU</name>
<evidence type="ECO:0000313" key="7">
    <source>
        <dbReference type="Proteomes" id="UP000218505"/>
    </source>
</evidence>
<evidence type="ECO:0000256" key="3">
    <source>
        <dbReference type="ARBA" id="ARBA00022801"/>
    </source>
</evidence>
<evidence type="ECO:0000259" key="5">
    <source>
        <dbReference type="PROSITE" id="PS51462"/>
    </source>
</evidence>
<evidence type="ECO:0000256" key="2">
    <source>
        <dbReference type="ARBA" id="ARBA00005582"/>
    </source>
</evidence>
<dbReference type="PROSITE" id="PS51462">
    <property type="entry name" value="NUDIX"/>
    <property type="match status" value="1"/>
</dbReference>
<dbReference type="InterPro" id="IPR000086">
    <property type="entry name" value="NUDIX_hydrolase_dom"/>
</dbReference>
<dbReference type="Pfam" id="PF00293">
    <property type="entry name" value="NUDIX"/>
    <property type="match status" value="1"/>
</dbReference>
<dbReference type="RefSeq" id="WP_015805762.1">
    <property type="nucleotide sequence ID" value="NZ_CP023445.1"/>
</dbReference>
<sequence length="155" mass="17322">MTQLNPRKFRVAAYAVVIDDGKMLLSRWIGSGEKLWILPGGGIEFGEDPYDAVIREVHEETGYHVEVQRLLGMQTSVGKRVSNVDGLEYDYHRLRIIYEAKVVGGELTFEVDGSTDEAAWFPLDQVPALDHVESVDFGLELLRAAPPHGHLPSFT</sequence>
<dbReference type="AlphaFoldDB" id="A0A290ZFZ3"/>
<gene>
    <name evidence="6" type="ORF">CNX65_35060</name>
</gene>
<proteinExistence type="inferred from homology"/>
<dbReference type="PRINTS" id="PR00502">
    <property type="entry name" value="NUDIXFAMILY"/>
</dbReference>
<keyword evidence="3 4" id="KW-0378">Hydrolase</keyword>
<feature type="domain" description="Nudix hydrolase" evidence="5">
    <location>
        <begin position="8"/>
        <end position="143"/>
    </location>
</feature>
<evidence type="ECO:0000256" key="4">
    <source>
        <dbReference type="RuleBase" id="RU003476"/>
    </source>
</evidence>
<dbReference type="EMBL" id="CP023445">
    <property type="protein sequence ID" value="ATE57892.1"/>
    <property type="molecule type" value="Genomic_DNA"/>
</dbReference>
<dbReference type="PANTHER" id="PTHR43046:SF16">
    <property type="entry name" value="ADP-RIBOSE PYROPHOSPHATASE YJHB-RELATED"/>
    <property type="match status" value="1"/>
</dbReference>
<dbReference type="PROSITE" id="PS00893">
    <property type="entry name" value="NUDIX_BOX"/>
    <property type="match status" value="1"/>
</dbReference>
<organism evidence="6 7">
    <name type="scientific">Actinosynnema pretiosum</name>
    <dbReference type="NCBI Taxonomy" id="42197"/>
    <lineage>
        <taxon>Bacteria</taxon>
        <taxon>Bacillati</taxon>
        <taxon>Actinomycetota</taxon>
        <taxon>Actinomycetes</taxon>
        <taxon>Pseudonocardiales</taxon>
        <taxon>Pseudonocardiaceae</taxon>
        <taxon>Actinosynnema</taxon>
    </lineage>
</organism>
<evidence type="ECO:0000256" key="1">
    <source>
        <dbReference type="ARBA" id="ARBA00001946"/>
    </source>
</evidence>
<dbReference type="PANTHER" id="PTHR43046">
    <property type="entry name" value="GDP-MANNOSE MANNOSYL HYDROLASE"/>
    <property type="match status" value="1"/>
</dbReference>
<dbReference type="InterPro" id="IPR020476">
    <property type="entry name" value="Nudix_hydrolase"/>
</dbReference>
<dbReference type="Proteomes" id="UP000218505">
    <property type="component" value="Chromosome"/>
</dbReference>
<dbReference type="KEGG" id="apre:CNX65_35060"/>
<protein>
    <submittedName>
        <fullName evidence="6">NUDIX domain-containing protein</fullName>
    </submittedName>
</protein>
<keyword evidence="7" id="KW-1185">Reference proteome</keyword>
<evidence type="ECO:0000313" key="6">
    <source>
        <dbReference type="EMBL" id="ATE57892.1"/>
    </source>
</evidence>
<dbReference type="Gene3D" id="3.90.79.10">
    <property type="entry name" value="Nucleoside Triphosphate Pyrophosphohydrolase"/>
    <property type="match status" value="1"/>
</dbReference>